<evidence type="ECO:0000256" key="8">
    <source>
        <dbReference type="SAM" id="Phobius"/>
    </source>
</evidence>
<evidence type="ECO:0000313" key="10">
    <source>
        <dbReference type="EMBL" id="PVY42786.1"/>
    </source>
</evidence>
<feature type="transmembrane region" description="Helical" evidence="8">
    <location>
        <begin position="395"/>
        <end position="413"/>
    </location>
</feature>
<feature type="transmembrane region" description="Helical" evidence="8">
    <location>
        <begin position="95"/>
        <end position="116"/>
    </location>
</feature>
<feature type="transmembrane region" description="Helical" evidence="8">
    <location>
        <begin position="218"/>
        <end position="239"/>
    </location>
</feature>
<keyword evidence="3" id="KW-0328">Glycosyltransferase</keyword>
<evidence type="ECO:0000256" key="5">
    <source>
        <dbReference type="ARBA" id="ARBA00022692"/>
    </source>
</evidence>
<feature type="transmembrane region" description="Helical" evidence="8">
    <location>
        <begin position="171"/>
        <end position="197"/>
    </location>
</feature>
<dbReference type="GeneID" id="78295009"/>
<proteinExistence type="predicted"/>
<dbReference type="InterPro" id="IPR038731">
    <property type="entry name" value="RgtA/B/C-like"/>
</dbReference>
<keyword evidence="11" id="KW-1185">Reference proteome</keyword>
<evidence type="ECO:0000256" key="6">
    <source>
        <dbReference type="ARBA" id="ARBA00022989"/>
    </source>
</evidence>
<feature type="transmembrane region" description="Helical" evidence="8">
    <location>
        <begin position="331"/>
        <end position="350"/>
    </location>
</feature>
<evidence type="ECO:0000256" key="4">
    <source>
        <dbReference type="ARBA" id="ARBA00022679"/>
    </source>
</evidence>
<dbReference type="GO" id="GO:0016763">
    <property type="term" value="F:pentosyltransferase activity"/>
    <property type="evidence" value="ECO:0007669"/>
    <property type="project" value="TreeGrafter"/>
</dbReference>
<organism evidence="10 11">
    <name type="scientific">Victivallis vadensis</name>
    <dbReference type="NCBI Taxonomy" id="172901"/>
    <lineage>
        <taxon>Bacteria</taxon>
        <taxon>Pseudomonadati</taxon>
        <taxon>Lentisphaerota</taxon>
        <taxon>Lentisphaeria</taxon>
        <taxon>Victivallales</taxon>
        <taxon>Victivallaceae</taxon>
        <taxon>Victivallis</taxon>
    </lineage>
</organism>
<comment type="subcellular location">
    <subcellularLocation>
        <location evidence="1">Cell membrane</location>
        <topology evidence="1">Multi-pass membrane protein</topology>
    </subcellularLocation>
</comment>
<feature type="domain" description="Glycosyltransferase RgtA/B/C/D-like" evidence="9">
    <location>
        <begin position="69"/>
        <end position="226"/>
    </location>
</feature>
<gene>
    <name evidence="10" type="ORF">C8D82_11095</name>
</gene>
<name>A0A2U1B282_9BACT</name>
<dbReference type="Pfam" id="PF13231">
    <property type="entry name" value="PMT_2"/>
    <property type="match status" value="1"/>
</dbReference>
<dbReference type="RefSeq" id="WP_165832917.1">
    <property type="nucleotide sequence ID" value="NZ_CABMMC010000015.1"/>
</dbReference>
<feature type="transmembrane region" description="Helical" evidence="8">
    <location>
        <begin position="362"/>
        <end position="383"/>
    </location>
</feature>
<feature type="transmembrane region" description="Helical" evidence="8">
    <location>
        <begin position="306"/>
        <end position="324"/>
    </location>
</feature>
<dbReference type="InterPro" id="IPR050297">
    <property type="entry name" value="LipidA_mod_glycosyltrf_83"/>
</dbReference>
<protein>
    <submittedName>
        <fullName evidence="10">4-amino-4-deoxy-L-arabinose transferase-like glycosyltransferase</fullName>
    </submittedName>
</protein>
<keyword evidence="2" id="KW-1003">Cell membrane</keyword>
<feature type="transmembrane region" description="Helical" evidence="8">
    <location>
        <begin position="433"/>
        <end position="453"/>
    </location>
</feature>
<dbReference type="EMBL" id="QEKH01000010">
    <property type="protein sequence ID" value="PVY42786.1"/>
    <property type="molecule type" value="Genomic_DNA"/>
</dbReference>
<dbReference type="GO" id="GO:0005886">
    <property type="term" value="C:plasma membrane"/>
    <property type="evidence" value="ECO:0007669"/>
    <property type="project" value="UniProtKB-SubCell"/>
</dbReference>
<accession>A0A2U1B282</accession>
<evidence type="ECO:0000256" key="2">
    <source>
        <dbReference type="ARBA" id="ARBA00022475"/>
    </source>
</evidence>
<evidence type="ECO:0000256" key="1">
    <source>
        <dbReference type="ARBA" id="ARBA00004651"/>
    </source>
</evidence>
<evidence type="ECO:0000256" key="7">
    <source>
        <dbReference type="ARBA" id="ARBA00023136"/>
    </source>
</evidence>
<dbReference type="PANTHER" id="PTHR33908:SF11">
    <property type="entry name" value="MEMBRANE PROTEIN"/>
    <property type="match status" value="1"/>
</dbReference>
<dbReference type="PANTHER" id="PTHR33908">
    <property type="entry name" value="MANNOSYLTRANSFERASE YKCB-RELATED"/>
    <property type="match status" value="1"/>
</dbReference>
<evidence type="ECO:0000259" key="9">
    <source>
        <dbReference type="Pfam" id="PF13231"/>
    </source>
</evidence>
<dbReference type="GO" id="GO:0009103">
    <property type="term" value="P:lipopolysaccharide biosynthetic process"/>
    <property type="evidence" value="ECO:0007669"/>
    <property type="project" value="UniProtKB-ARBA"/>
</dbReference>
<keyword evidence="5 8" id="KW-0812">Transmembrane</keyword>
<evidence type="ECO:0000313" key="11">
    <source>
        <dbReference type="Proteomes" id="UP000245959"/>
    </source>
</evidence>
<keyword evidence="6 8" id="KW-1133">Transmembrane helix</keyword>
<comment type="caution">
    <text evidence="10">The sequence shown here is derived from an EMBL/GenBank/DDBJ whole genome shotgun (WGS) entry which is preliminary data.</text>
</comment>
<feature type="transmembrane region" description="Helical" evidence="8">
    <location>
        <begin position="18"/>
        <end position="37"/>
    </location>
</feature>
<dbReference type="AlphaFoldDB" id="A0A2U1B282"/>
<sequence>MAGNTDPSEAVARRRNELFFWAFAVVVLLIFLGRNALWTSEGRWAEIVREMIASGDYLHPSLNWQIYFDKPQLSYWLIVPFAHVLNGVNEFTVRLPSALAALVGLFGTVTLGKRLFDRQTALLGGWLLLGSYGFLFWGRTAAADMANLAAVILAVAYFFQVEERAGFFHYLGFYLICFAGALAKGLPAVILPLALILPHLLAEKRWKRHLRFGNIAAFGLAAALYLTPFYLAKIVLPVAGQPLSGAVDYSGLQQVWRENVLNAFVFDADSLFLYFYSLPRVLLPWTLVIGVGIAGMIRQWKELPPVVRQLLVGTLLMFALFCAAGTRRWYYILPMTPFCALLGAAGMTRLGYDGWNRPALVLMRYLVIVAGSLCLASLIALPLWNRVVRVQPPGLLIAGLTAAGILSLIVMLLDNQPNMPVERLTGMPPRIAATVLGGAILIGTLFGCVLPSLTQFRTEKPFYLELKGALAGIPPDAMLFWQDNADEKYLFYLELREPVRDTSSRNPEENYAELRRFVADHAGKRVVIIAVNTPSELAELEQAAKRIGLKIDVQKPDYSEKPTPGVRDCSNKRVVWVLELPGRAPTQATGK</sequence>
<reference evidence="10 11" key="1">
    <citation type="submission" date="2018-04" db="EMBL/GenBank/DDBJ databases">
        <title>Genomic Encyclopedia of Type Strains, Phase IV (KMG-IV): sequencing the most valuable type-strain genomes for metagenomic binning, comparative biology and taxonomic classification.</title>
        <authorList>
            <person name="Goeker M."/>
        </authorList>
    </citation>
    <scope>NUCLEOTIDE SEQUENCE [LARGE SCALE GENOMIC DNA]</scope>
    <source>
        <strain evidence="10 11">DSM 14823</strain>
    </source>
</reference>
<evidence type="ECO:0000256" key="3">
    <source>
        <dbReference type="ARBA" id="ARBA00022676"/>
    </source>
</evidence>
<keyword evidence="4 10" id="KW-0808">Transferase</keyword>
<feature type="transmembrane region" description="Helical" evidence="8">
    <location>
        <begin position="281"/>
        <end position="300"/>
    </location>
</feature>
<dbReference type="Proteomes" id="UP000245959">
    <property type="component" value="Unassembled WGS sequence"/>
</dbReference>
<keyword evidence="7 8" id="KW-0472">Membrane</keyword>